<feature type="region of interest" description="Disordered" evidence="7">
    <location>
        <begin position="1"/>
        <end position="22"/>
    </location>
</feature>
<dbReference type="Pfam" id="PF04444">
    <property type="entry name" value="Dioxygenase_N"/>
    <property type="match status" value="1"/>
</dbReference>
<evidence type="ECO:0000256" key="2">
    <source>
        <dbReference type="ARBA" id="ARBA00007825"/>
    </source>
</evidence>
<dbReference type="CDD" id="cd03461">
    <property type="entry name" value="1_2-HQD"/>
    <property type="match status" value="1"/>
</dbReference>
<dbReference type="GO" id="GO:0009712">
    <property type="term" value="P:catechol-containing compound metabolic process"/>
    <property type="evidence" value="ECO:0007669"/>
    <property type="project" value="InterPro"/>
</dbReference>
<evidence type="ECO:0000256" key="6">
    <source>
        <dbReference type="ARBA" id="ARBA00023004"/>
    </source>
</evidence>
<dbReference type="GO" id="GO:0018576">
    <property type="term" value="F:catechol 1,2-dioxygenase activity"/>
    <property type="evidence" value="ECO:0007669"/>
    <property type="project" value="InterPro"/>
</dbReference>
<proteinExistence type="inferred from homology"/>
<keyword evidence="3" id="KW-0479">Metal-binding</keyword>
<dbReference type="SUPFAM" id="SSF49482">
    <property type="entry name" value="Aromatic compound dioxygenase"/>
    <property type="match status" value="1"/>
</dbReference>
<dbReference type="InterPro" id="IPR050770">
    <property type="entry name" value="Intradiol_RC_Dioxygenase"/>
</dbReference>
<evidence type="ECO:0000256" key="3">
    <source>
        <dbReference type="ARBA" id="ARBA00022723"/>
    </source>
</evidence>
<dbReference type="InterPro" id="IPR039390">
    <property type="entry name" value="1_2-HQD/HQD"/>
</dbReference>
<keyword evidence="11" id="KW-1185">Reference proteome</keyword>
<keyword evidence="5" id="KW-0560">Oxidoreductase</keyword>
<sequence>MTSNGLTNGSSAEPTSRFDPNFTSHVIKTMGPNVTPRNRQVLSSLIRHLHDFAREVELTNDEWMAGVHFVNFIGQTSTKTRNEAHRVSDILGLESYVCFSLCLSASLPLSLSPSEKKRKNTADSPNNDSLVDEIANKIIAEGDIDPTSSSILGPFWSPDAPFRDNGSTIIQNPNPNGRVCKMHGTITNLLTGKPIPGAVFDIWQASANGKYDFQDPENQTPNNLRGKFRADENGKYWFYCYHPTAYSLPTDGPAYQLLTLMDRHPMRPAHIHIMVTHPEFKGCTTQLYPKDDPWLETDTVFAVKDDLVVDFKPLKGDDKATLELEYNVVLSPKGYKGKTF</sequence>
<comment type="similarity">
    <text evidence="2">Belongs to the intradiol ring-cleavage dioxygenase family.</text>
</comment>
<reference evidence="10 11" key="1">
    <citation type="journal article" date="2011" name="PLoS Genet.">
        <title>Genome sequencing and comparative transcriptomics of the model entomopathogenic fungi Metarhizium anisopliae and M. acridum.</title>
        <authorList>
            <person name="Gao Q."/>
            <person name="Jin K."/>
            <person name="Ying S.H."/>
            <person name="Zhang Y."/>
            <person name="Xiao G."/>
            <person name="Shang Y."/>
            <person name="Duan Z."/>
            <person name="Hu X."/>
            <person name="Xie X.Q."/>
            <person name="Zhou G."/>
            <person name="Peng G."/>
            <person name="Luo Z."/>
            <person name="Huang W."/>
            <person name="Wang B."/>
            <person name="Fang W."/>
            <person name="Wang S."/>
            <person name="Zhong Y."/>
            <person name="Ma L.J."/>
            <person name="St Leger R.J."/>
            <person name="Zhao G.P."/>
            <person name="Pei Y."/>
            <person name="Feng M.G."/>
            <person name="Xia Y."/>
            <person name="Wang C."/>
        </authorList>
    </citation>
    <scope>NUCLEOTIDE SEQUENCE [LARGE SCALE GENOMIC DNA]</scope>
    <source>
        <strain evidence="10 11">CQMa 102</strain>
    </source>
</reference>
<dbReference type="OMA" id="FYCYHPT"/>
<dbReference type="EMBL" id="GL698483">
    <property type="protein sequence ID" value="EFY91250.1"/>
    <property type="molecule type" value="Genomic_DNA"/>
</dbReference>
<organism evidence="11">
    <name type="scientific">Metarhizium acridum (strain CQMa 102)</name>
    <dbReference type="NCBI Taxonomy" id="655827"/>
    <lineage>
        <taxon>Eukaryota</taxon>
        <taxon>Fungi</taxon>
        <taxon>Dikarya</taxon>
        <taxon>Ascomycota</taxon>
        <taxon>Pezizomycotina</taxon>
        <taxon>Sordariomycetes</taxon>
        <taxon>Hypocreomycetidae</taxon>
        <taxon>Hypocreales</taxon>
        <taxon>Clavicipitaceae</taxon>
        <taxon>Metarhizium</taxon>
    </lineage>
</organism>
<name>E9DYI0_METAQ</name>
<dbReference type="InterPro" id="IPR007535">
    <property type="entry name" value="Catechol_dOase_N"/>
</dbReference>
<evidence type="ECO:0000256" key="5">
    <source>
        <dbReference type="ARBA" id="ARBA00023002"/>
    </source>
</evidence>
<evidence type="ECO:0000256" key="1">
    <source>
        <dbReference type="ARBA" id="ARBA00001965"/>
    </source>
</evidence>
<dbReference type="Proteomes" id="UP000002499">
    <property type="component" value="Unassembled WGS sequence"/>
</dbReference>
<evidence type="ECO:0000256" key="4">
    <source>
        <dbReference type="ARBA" id="ARBA00022964"/>
    </source>
</evidence>
<evidence type="ECO:0000256" key="7">
    <source>
        <dbReference type="SAM" id="MobiDB-lite"/>
    </source>
</evidence>
<gene>
    <name evidence="10" type="ORF">MAC_02677</name>
</gene>
<feature type="domain" description="Intradiol ring-cleavage dioxygenases" evidence="8">
    <location>
        <begin position="152"/>
        <end position="332"/>
    </location>
</feature>
<dbReference type="AlphaFoldDB" id="E9DYI0"/>
<comment type="cofactor">
    <cofactor evidence="1">
        <name>Fe(3+)</name>
        <dbReference type="ChEBI" id="CHEBI:29034"/>
    </cofactor>
</comment>
<dbReference type="PANTHER" id="PTHR33711:SF5">
    <property type="entry name" value="INTRADIOL RING-CLEAVAGE DIOXYGENASE PRCA"/>
    <property type="match status" value="1"/>
</dbReference>
<dbReference type="GO" id="GO:0008199">
    <property type="term" value="F:ferric iron binding"/>
    <property type="evidence" value="ECO:0007669"/>
    <property type="project" value="InterPro"/>
</dbReference>
<evidence type="ECO:0000259" key="9">
    <source>
        <dbReference type="Pfam" id="PF04444"/>
    </source>
</evidence>
<dbReference type="Pfam" id="PF00775">
    <property type="entry name" value="Dioxygenase_C"/>
    <property type="match status" value="1"/>
</dbReference>
<dbReference type="eggNOG" id="ENOG502SMA8">
    <property type="taxonomic scope" value="Eukaryota"/>
</dbReference>
<keyword evidence="4 10" id="KW-0223">Dioxygenase</keyword>
<dbReference type="OrthoDB" id="5238185at2759"/>
<dbReference type="PANTHER" id="PTHR33711">
    <property type="entry name" value="DIOXYGENASE, PUTATIVE (AFU_ORTHOLOGUE AFUA_2G02910)-RELATED"/>
    <property type="match status" value="1"/>
</dbReference>
<dbReference type="STRING" id="655827.E9DYI0"/>
<evidence type="ECO:0000313" key="11">
    <source>
        <dbReference type="Proteomes" id="UP000002499"/>
    </source>
</evidence>
<accession>E9DYI0</accession>
<dbReference type="InParanoid" id="E9DYI0"/>
<keyword evidence="6" id="KW-0408">Iron</keyword>
<feature type="compositionally biased region" description="Polar residues" evidence="7">
    <location>
        <begin position="1"/>
        <end position="14"/>
    </location>
</feature>
<dbReference type="Gene3D" id="2.60.130.10">
    <property type="entry name" value="Aromatic compound dioxygenase"/>
    <property type="match status" value="1"/>
</dbReference>
<feature type="domain" description="Catechol dioxygenase N-terminal" evidence="9">
    <location>
        <begin position="36"/>
        <end position="97"/>
    </location>
</feature>
<dbReference type="HOGENOM" id="CLU_046727_1_1_1"/>
<evidence type="ECO:0000313" key="10">
    <source>
        <dbReference type="EMBL" id="EFY91250.1"/>
    </source>
</evidence>
<evidence type="ECO:0000259" key="8">
    <source>
        <dbReference type="Pfam" id="PF00775"/>
    </source>
</evidence>
<protein>
    <submittedName>
        <fullName evidence="10">Chlorocatechol 1,2-dioxygenase</fullName>
    </submittedName>
</protein>
<dbReference type="InterPro" id="IPR015889">
    <property type="entry name" value="Intradiol_dOase_core"/>
</dbReference>
<dbReference type="InterPro" id="IPR000627">
    <property type="entry name" value="Intradiol_dOase_C"/>
</dbReference>